<accession>A0A660SJH7</accession>
<keyword evidence="1" id="KW-0472">Membrane</keyword>
<sequence>MRRRVPLTIAFVAGVAMIIQFFIPHKASKDFYFSVLDWYIIVAAFSLVLGVQSLVHVHITRIRRRREGYPYSILTIIAVAVTAISGIFWGTGKGSFFIRIYQFITVPMGATMFSLLAFFMASAAFRAFRARNLEASLLLVAAVIVMLGRVPIGFYLLPKLPDVVEWILSYPSLAAYRGIAIGVGLGMIGTALKIILGVERRWLGER</sequence>
<evidence type="ECO:0000313" key="3">
    <source>
        <dbReference type="Proteomes" id="UP000268469"/>
    </source>
</evidence>
<feature type="transmembrane region" description="Helical" evidence="1">
    <location>
        <begin position="100"/>
        <end position="125"/>
    </location>
</feature>
<evidence type="ECO:0000313" key="2">
    <source>
        <dbReference type="EMBL" id="RKX70853.1"/>
    </source>
</evidence>
<feature type="transmembrane region" description="Helical" evidence="1">
    <location>
        <begin position="137"/>
        <end position="156"/>
    </location>
</feature>
<name>A0A660SJH7_UNCW3</name>
<dbReference type="AlphaFoldDB" id="A0A660SJH7"/>
<feature type="transmembrane region" description="Helical" evidence="1">
    <location>
        <begin position="176"/>
        <end position="196"/>
    </location>
</feature>
<dbReference type="Proteomes" id="UP000268469">
    <property type="component" value="Unassembled WGS sequence"/>
</dbReference>
<dbReference type="EMBL" id="QNBE01000025">
    <property type="protein sequence ID" value="RKX70853.1"/>
    <property type="molecule type" value="Genomic_DNA"/>
</dbReference>
<organism evidence="2 3">
    <name type="scientific">candidate division WOR-3 bacterium</name>
    <dbReference type="NCBI Taxonomy" id="2052148"/>
    <lineage>
        <taxon>Bacteria</taxon>
        <taxon>Bacteria division WOR-3</taxon>
    </lineage>
</organism>
<keyword evidence="1" id="KW-0812">Transmembrane</keyword>
<gene>
    <name evidence="2" type="ORF">DRP53_03670</name>
</gene>
<feature type="transmembrane region" description="Helical" evidence="1">
    <location>
        <begin position="69"/>
        <end position="88"/>
    </location>
</feature>
<keyword evidence="1" id="KW-1133">Transmembrane helix</keyword>
<reference evidence="2 3" key="1">
    <citation type="submission" date="2018-06" db="EMBL/GenBank/DDBJ databases">
        <title>Extensive metabolic versatility and redundancy in microbially diverse, dynamic hydrothermal sediments.</title>
        <authorList>
            <person name="Dombrowski N."/>
            <person name="Teske A."/>
            <person name="Baker B.J."/>
        </authorList>
    </citation>
    <scope>NUCLEOTIDE SEQUENCE [LARGE SCALE GENOMIC DNA]</scope>
    <source>
        <strain evidence="2">B36_G15</strain>
    </source>
</reference>
<proteinExistence type="predicted"/>
<feature type="transmembrane region" description="Helical" evidence="1">
    <location>
        <begin position="38"/>
        <end position="57"/>
    </location>
</feature>
<evidence type="ECO:0000256" key="1">
    <source>
        <dbReference type="SAM" id="Phobius"/>
    </source>
</evidence>
<protein>
    <submittedName>
        <fullName evidence="2">Uncharacterized protein</fullName>
    </submittedName>
</protein>
<comment type="caution">
    <text evidence="2">The sequence shown here is derived from an EMBL/GenBank/DDBJ whole genome shotgun (WGS) entry which is preliminary data.</text>
</comment>
<feature type="transmembrane region" description="Helical" evidence="1">
    <location>
        <begin position="7"/>
        <end position="23"/>
    </location>
</feature>